<name>A0A3S4V4G9_9ACTO</name>
<dbReference type="PANTHER" id="PTHR39420">
    <property type="match status" value="1"/>
</dbReference>
<dbReference type="OrthoDB" id="142939at2"/>
<dbReference type="KEGG" id="ahw:NCTC11636_01248"/>
<dbReference type="SUPFAM" id="SSF55486">
    <property type="entry name" value="Metalloproteases ('zincins'), catalytic domain"/>
    <property type="match status" value="1"/>
</dbReference>
<dbReference type="AlphaFoldDB" id="A0A3S4V4G9"/>
<dbReference type="InterPro" id="IPR022454">
    <property type="entry name" value="CHP03883_F420-assoc"/>
</dbReference>
<dbReference type="Pfam" id="PF10103">
    <property type="entry name" value="Zincin_2"/>
    <property type="match status" value="1"/>
</dbReference>
<organism evidence="1 2">
    <name type="scientific">Actinomyces howellii</name>
    <dbReference type="NCBI Taxonomy" id="52771"/>
    <lineage>
        <taxon>Bacteria</taxon>
        <taxon>Bacillati</taxon>
        <taxon>Actinomycetota</taxon>
        <taxon>Actinomycetes</taxon>
        <taxon>Actinomycetales</taxon>
        <taxon>Actinomycetaceae</taxon>
        <taxon>Actinomyces</taxon>
    </lineage>
</organism>
<dbReference type="Gene3D" id="1.20.150.30">
    <property type="entry name" value="Zincin-like metallopeptidase, N-terminal domain"/>
    <property type="match status" value="1"/>
</dbReference>
<dbReference type="PANTHER" id="PTHR39420:SF1">
    <property type="entry name" value="HYDROLASE"/>
    <property type="match status" value="1"/>
</dbReference>
<evidence type="ECO:0000313" key="1">
    <source>
        <dbReference type="EMBL" id="VEG27946.1"/>
    </source>
</evidence>
<evidence type="ECO:0000313" key="2">
    <source>
        <dbReference type="Proteomes" id="UP000266895"/>
    </source>
</evidence>
<keyword evidence="2" id="KW-1185">Reference proteome</keyword>
<dbReference type="EMBL" id="LR134350">
    <property type="protein sequence ID" value="VEG27946.1"/>
    <property type="molecule type" value="Genomic_DNA"/>
</dbReference>
<accession>A0A3S4V4G9</accession>
<dbReference type="Proteomes" id="UP000266895">
    <property type="component" value="Chromosome"/>
</dbReference>
<reference evidence="1 2" key="1">
    <citation type="submission" date="2018-12" db="EMBL/GenBank/DDBJ databases">
        <authorList>
            <consortium name="Pathogen Informatics"/>
        </authorList>
    </citation>
    <scope>NUCLEOTIDE SEQUENCE [LARGE SCALE GENOMIC DNA]</scope>
    <source>
        <strain evidence="1 2">NCTC11636</strain>
    </source>
</reference>
<protein>
    <submittedName>
        <fullName evidence="1">Uncharacterized conserved protein</fullName>
    </submittedName>
</protein>
<dbReference type="NCBIfam" id="TIGR03624">
    <property type="entry name" value="putative hydrolase"/>
    <property type="match status" value="1"/>
</dbReference>
<gene>
    <name evidence="1" type="ORF">NCTC11636_01248</name>
</gene>
<dbReference type="RefSeq" id="WP_126382361.1">
    <property type="nucleotide sequence ID" value="NZ_LR134350.1"/>
</dbReference>
<dbReference type="InterPro" id="IPR042271">
    <property type="entry name" value="Zinicin_2_N"/>
</dbReference>
<proteinExistence type="predicted"/>
<dbReference type="InterPro" id="IPR018766">
    <property type="entry name" value="Zinicin_2"/>
</dbReference>
<sequence length="368" mass="38376">MTAPSTAADLVPWDTAVRLAAATTPAGPVVPRGTRRAVVALLRRSLDDALPWAGAVTGLRAAAERAAASCEVLVVDRPGLMTAQVASLRAVLDGVEAPPPGRVAHALGAVQVAGALGLVSTRLLGQVLPAVDGAGSTRLLLVAPNVLAIQRRLELDLLDLPAWVTLHEATHLIQLQAAPWLAGHLTDSMRGVVAGLVAAVGGGRDDHPGVGARLGRVARLLRTEQRSRGAGLPDGAVLLDEMLQPPERSRLAHLAAVLALMEGHAEAVLDTVEPTRMPSVHRLRAVLARTRGDEGGVGPGPGVGGLLNRVIGLEAKEAQYADGAAFVRAVLARVGHEGFNIVWRDPKNLPLPSEIARPDRWIERLGLS</sequence>
<dbReference type="NCBIfam" id="TIGR03883">
    <property type="entry name" value="DUF2342_F420"/>
    <property type="match status" value="1"/>
</dbReference>